<dbReference type="InterPro" id="IPR008969">
    <property type="entry name" value="CarboxyPept-like_regulatory"/>
</dbReference>
<keyword evidence="8" id="KW-0732">Signal</keyword>
<dbReference type="FunFam" id="2.170.130.10:FF:000003">
    <property type="entry name" value="SusC/RagA family TonB-linked outer membrane protein"/>
    <property type="match status" value="1"/>
</dbReference>
<dbReference type="Gene3D" id="2.170.130.10">
    <property type="entry name" value="TonB-dependent receptor, plug domain"/>
    <property type="match status" value="1"/>
</dbReference>
<evidence type="ECO:0000313" key="11">
    <source>
        <dbReference type="Proteomes" id="UP000237662"/>
    </source>
</evidence>
<evidence type="ECO:0000256" key="6">
    <source>
        <dbReference type="ARBA" id="ARBA00023237"/>
    </source>
</evidence>
<dbReference type="OrthoDB" id="1109428at2"/>
<keyword evidence="3 7" id="KW-1134">Transmembrane beta strand</keyword>
<dbReference type="AlphaFoldDB" id="A0A2S6I136"/>
<name>A0A2S6I136_9BACT</name>
<evidence type="ECO:0000256" key="8">
    <source>
        <dbReference type="SAM" id="SignalP"/>
    </source>
</evidence>
<comment type="subcellular location">
    <subcellularLocation>
        <location evidence="1 7">Cell outer membrane</location>
        <topology evidence="1 7">Multi-pass membrane protein</topology>
    </subcellularLocation>
</comment>
<comment type="caution">
    <text evidence="10">The sequence shown here is derived from an EMBL/GenBank/DDBJ whole genome shotgun (WGS) entry which is preliminary data.</text>
</comment>
<evidence type="ECO:0000256" key="4">
    <source>
        <dbReference type="ARBA" id="ARBA00022692"/>
    </source>
</evidence>
<sequence length="993" mass="107714">MQRSFTILFALLVSLGLSAQVTVDGIVTDGTEPLIGVSVQVPGTTSGTITDIDGRYELTVPEGGDTLSFSYIGFTTQAVAINGRTTVDIVLGEASEVLQEIVVVGYGIQQKDDLTGAVGVVESDQLTDIPTQSLGQSLQGKVSGLQIIPGSGAPGADAIFRIRGVGTLNNADPLFVVDGMILNDISFLNPQDVESVSVLKDASATAIYGARGANGVIIVTTKQGDGEGQLTINAYAGTQEVVRQIDVLNATEYATLVNEADVNVGRQPRFPNPEQYGEGTNWQDVIFQQAPIYNAQISFLGGGEESSFNLSANYYKQEGIIRGSGYDRFTARLNNTRQVKDWLTVAGNLNLGYNTSDNIPTGGVLLTAYRADPISVPRDSAGNFADASAIGNTGNPLATINYTNDRSQTYRAVGNTYADVTFLDGFRFRTNFGLDFVYDRNRNFSPVFRVGPSQQNLESDIRITNAYRRNWLWENTLNYNNTFGVHQVDGVVGITYQDNFGEFIEGARQRVIGDDPSFYYLDSADPTTATNASGIRGGDWGLVSYLGRLNYTYDSRYLLTVSGRVDGSSRFGQNYQYGFFPSVGLGWNVNREAFWNDGGPISRLKLRASWGQTGNDRIGDYRYVPRVASALGAVFGNEPVLLPGATLTSLANPDLRWEETTQTDVGVELGLFNNQFLFEADFYRKLTSDILFEAPIPDYIGANPAVRNVAEVLNRGVDLSASWRAGNDAFRYNLGAIASFVHNEVISLDGDTENFFGGALGVGGQLGTNSRVGSAAGSFYGYEAIGVFQNEEQLGQFAQLGNQGVGDIIFRDVNDDGVIDAAGDRVVLGSAIPDMILGINGSFAYSGLELSFDITGQFGSEVINAKQMARFGAYNYEDRWLDRFTGEGTSNTIPQATIGGQNFERLSSLYVEDGSYIRLRNVTLGYRFASDLTDRLRMQSLRVYVNGTNLVTSQEYSGYNPEIYNDNVFDNGIDGGTIYPIARTITAGIDITF</sequence>
<dbReference type="Pfam" id="PF07715">
    <property type="entry name" value="Plug"/>
    <property type="match status" value="1"/>
</dbReference>
<proteinExistence type="inferred from homology"/>
<evidence type="ECO:0000256" key="3">
    <source>
        <dbReference type="ARBA" id="ARBA00022452"/>
    </source>
</evidence>
<feature type="chain" id="PRO_5015733161" evidence="8">
    <location>
        <begin position="20"/>
        <end position="993"/>
    </location>
</feature>
<evidence type="ECO:0000256" key="1">
    <source>
        <dbReference type="ARBA" id="ARBA00004571"/>
    </source>
</evidence>
<dbReference type="InterPro" id="IPR023996">
    <property type="entry name" value="TonB-dep_OMP_SusC/RagA"/>
</dbReference>
<dbReference type="InterPro" id="IPR039426">
    <property type="entry name" value="TonB-dep_rcpt-like"/>
</dbReference>
<dbReference type="Pfam" id="PF13715">
    <property type="entry name" value="CarbopepD_reg_2"/>
    <property type="match status" value="1"/>
</dbReference>
<dbReference type="InterPro" id="IPR037066">
    <property type="entry name" value="Plug_dom_sf"/>
</dbReference>
<feature type="domain" description="TonB-dependent receptor plug" evidence="9">
    <location>
        <begin position="111"/>
        <end position="216"/>
    </location>
</feature>
<keyword evidence="6 7" id="KW-0998">Cell outer membrane</keyword>
<dbReference type="InterPro" id="IPR036942">
    <property type="entry name" value="Beta-barrel_TonB_sf"/>
</dbReference>
<dbReference type="InterPro" id="IPR023997">
    <property type="entry name" value="TonB-dep_OMP_SusC/RagA_CS"/>
</dbReference>
<dbReference type="SUPFAM" id="SSF49464">
    <property type="entry name" value="Carboxypeptidase regulatory domain-like"/>
    <property type="match status" value="1"/>
</dbReference>
<feature type="signal peptide" evidence="8">
    <location>
        <begin position="1"/>
        <end position="19"/>
    </location>
</feature>
<evidence type="ECO:0000256" key="2">
    <source>
        <dbReference type="ARBA" id="ARBA00022448"/>
    </source>
</evidence>
<dbReference type="GO" id="GO:0009279">
    <property type="term" value="C:cell outer membrane"/>
    <property type="evidence" value="ECO:0007669"/>
    <property type="project" value="UniProtKB-SubCell"/>
</dbReference>
<keyword evidence="4 7" id="KW-0812">Transmembrane</keyword>
<dbReference type="RefSeq" id="WP_104421314.1">
    <property type="nucleotide sequence ID" value="NZ_PTJC01000007.1"/>
</dbReference>
<evidence type="ECO:0000256" key="5">
    <source>
        <dbReference type="ARBA" id="ARBA00023136"/>
    </source>
</evidence>
<gene>
    <name evidence="10" type="ORF">CLV84_3753</name>
</gene>
<dbReference type="PROSITE" id="PS52016">
    <property type="entry name" value="TONB_DEPENDENT_REC_3"/>
    <property type="match status" value="1"/>
</dbReference>
<dbReference type="SUPFAM" id="SSF56935">
    <property type="entry name" value="Porins"/>
    <property type="match status" value="1"/>
</dbReference>
<evidence type="ECO:0000259" key="9">
    <source>
        <dbReference type="Pfam" id="PF07715"/>
    </source>
</evidence>
<comment type="similarity">
    <text evidence="7">Belongs to the TonB-dependent receptor family.</text>
</comment>
<protein>
    <submittedName>
        <fullName evidence="10">TonB-linked SusC/RagA family outer membrane protein</fullName>
    </submittedName>
</protein>
<dbReference type="Gene3D" id="2.60.40.1120">
    <property type="entry name" value="Carboxypeptidase-like, regulatory domain"/>
    <property type="match status" value="1"/>
</dbReference>
<evidence type="ECO:0000256" key="7">
    <source>
        <dbReference type="PROSITE-ProRule" id="PRU01360"/>
    </source>
</evidence>
<dbReference type="InterPro" id="IPR012910">
    <property type="entry name" value="Plug_dom"/>
</dbReference>
<keyword evidence="5 7" id="KW-0472">Membrane</keyword>
<keyword evidence="2 7" id="KW-0813">Transport</keyword>
<dbReference type="Proteomes" id="UP000237662">
    <property type="component" value="Unassembled WGS sequence"/>
</dbReference>
<keyword evidence="11" id="KW-1185">Reference proteome</keyword>
<evidence type="ECO:0000313" key="10">
    <source>
        <dbReference type="EMBL" id="PPK84591.1"/>
    </source>
</evidence>
<dbReference type="EMBL" id="PTJC01000007">
    <property type="protein sequence ID" value="PPK84591.1"/>
    <property type="molecule type" value="Genomic_DNA"/>
</dbReference>
<dbReference type="NCBIfam" id="TIGR04057">
    <property type="entry name" value="SusC_RagA_signa"/>
    <property type="match status" value="1"/>
</dbReference>
<organism evidence="10 11">
    <name type="scientific">Neolewinella xylanilytica</name>
    <dbReference type="NCBI Taxonomy" id="1514080"/>
    <lineage>
        <taxon>Bacteria</taxon>
        <taxon>Pseudomonadati</taxon>
        <taxon>Bacteroidota</taxon>
        <taxon>Saprospiria</taxon>
        <taxon>Saprospirales</taxon>
        <taxon>Lewinellaceae</taxon>
        <taxon>Neolewinella</taxon>
    </lineage>
</organism>
<accession>A0A2S6I136</accession>
<dbReference type="FunFam" id="2.60.40.1120:FF:000003">
    <property type="entry name" value="Outer membrane protein Omp121"/>
    <property type="match status" value="1"/>
</dbReference>
<dbReference type="NCBIfam" id="TIGR04056">
    <property type="entry name" value="OMP_RagA_SusC"/>
    <property type="match status" value="1"/>
</dbReference>
<dbReference type="Gene3D" id="2.40.170.20">
    <property type="entry name" value="TonB-dependent receptor, beta-barrel domain"/>
    <property type="match status" value="1"/>
</dbReference>
<reference evidence="10 11" key="1">
    <citation type="submission" date="2018-02" db="EMBL/GenBank/DDBJ databases">
        <title>Genomic Encyclopedia of Archaeal and Bacterial Type Strains, Phase II (KMG-II): from individual species to whole genera.</title>
        <authorList>
            <person name="Goeker M."/>
        </authorList>
    </citation>
    <scope>NUCLEOTIDE SEQUENCE [LARGE SCALE GENOMIC DNA]</scope>
    <source>
        <strain evidence="10 11">DSM 29526</strain>
    </source>
</reference>